<dbReference type="InterPro" id="IPR001347">
    <property type="entry name" value="SIS_dom"/>
</dbReference>
<dbReference type="PANTHER" id="PTHR10088:SF4">
    <property type="entry name" value="GLUCOKINASE REGULATORY PROTEIN"/>
    <property type="match status" value="1"/>
</dbReference>
<organism evidence="3 4">
    <name type="scientific">Cryptosporangium minutisporangium</name>
    <dbReference type="NCBI Taxonomy" id="113569"/>
    <lineage>
        <taxon>Bacteria</taxon>
        <taxon>Bacillati</taxon>
        <taxon>Actinomycetota</taxon>
        <taxon>Actinomycetes</taxon>
        <taxon>Cryptosporangiales</taxon>
        <taxon>Cryptosporangiaceae</taxon>
        <taxon>Cryptosporangium</taxon>
    </lineage>
</organism>
<dbReference type="EMBL" id="BAAAYN010000002">
    <property type="protein sequence ID" value="GAA3382170.1"/>
    <property type="molecule type" value="Genomic_DNA"/>
</dbReference>
<dbReference type="InterPro" id="IPR046348">
    <property type="entry name" value="SIS_dom_sf"/>
</dbReference>
<name>A0ABP6SQ84_9ACTN</name>
<gene>
    <name evidence="3" type="primary">murQ</name>
    <name evidence="3" type="ORF">GCM10020369_02960</name>
</gene>
<sequence>MSSNDLPLDQLSAHGVAERLFDAEARVLPAVRSATSRVADAAELIAARMADGGRLVLIGAGTSGRLAVLQAAELPGTFGLAGDRVAARTAGGGPGGLTGTDGDEDNVDAGRADLTETGFGAGDVLVAVAASGRTPYTLAAAGLAHELGGAVVSVTTVAGSPLAFAADVAIEVPIGPEVLRGSTRLTAGTAQKLVLDALTTAAMVRLGRVHDDVMIDVVPANAKLRERSAGLVAEIVGCPPEDAAAALDRCDGNARAAVLLLTSGLPPTEAAALAAGHRTLRSALAAAR</sequence>
<dbReference type="SUPFAM" id="SSF46934">
    <property type="entry name" value="UBA-like"/>
    <property type="match status" value="1"/>
</dbReference>
<dbReference type="InterPro" id="IPR040190">
    <property type="entry name" value="MURQ/GCKR"/>
</dbReference>
<dbReference type="Gene3D" id="1.10.8.1080">
    <property type="match status" value="1"/>
</dbReference>
<dbReference type="PROSITE" id="PS51464">
    <property type="entry name" value="SIS"/>
    <property type="match status" value="1"/>
</dbReference>
<comment type="caution">
    <text evidence="3">The sequence shown here is derived from an EMBL/GenBank/DDBJ whole genome shotgun (WGS) entry which is preliminary data.</text>
</comment>
<evidence type="ECO:0000256" key="1">
    <source>
        <dbReference type="ARBA" id="ARBA00023277"/>
    </source>
</evidence>
<dbReference type="InterPro" id="IPR009060">
    <property type="entry name" value="UBA-like_sf"/>
</dbReference>
<evidence type="ECO:0000313" key="3">
    <source>
        <dbReference type="EMBL" id="GAA3382170.1"/>
    </source>
</evidence>
<dbReference type="Gene3D" id="3.40.50.10490">
    <property type="entry name" value="Glucose-6-phosphate isomerase like protein, domain 1"/>
    <property type="match status" value="1"/>
</dbReference>
<accession>A0ABP6SQ84</accession>
<proteinExistence type="predicted"/>
<dbReference type="NCBIfam" id="NF003915">
    <property type="entry name" value="PRK05441.1"/>
    <property type="match status" value="1"/>
</dbReference>
<reference evidence="4" key="1">
    <citation type="journal article" date="2019" name="Int. J. Syst. Evol. Microbiol.">
        <title>The Global Catalogue of Microorganisms (GCM) 10K type strain sequencing project: providing services to taxonomists for standard genome sequencing and annotation.</title>
        <authorList>
            <consortium name="The Broad Institute Genomics Platform"/>
            <consortium name="The Broad Institute Genome Sequencing Center for Infectious Disease"/>
            <person name="Wu L."/>
            <person name="Ma J."/>
        </authorList>
    </citation>
    <scope>NUCLEOTIDE SEQUENCE [LARGE SCALE GENOMIC DNA]</scope>
    <source>
        <strain evidence="4">JCM 9458</strain>
    </source>
</reference>
<evidence type="ECO:0000259" key="2">
    <source>
        <dbReference type="PROSITE" id="PS51464"/>
    </source>
</evidence>
<dbReference type="SUPFAM" id="SSF53697">
    <property type="entry name" value="SIS domain"/>
    <property type="match status" value="1"/>
</dbReference>
<protein>
    <submittedName>
        <fullName evidence="3">N-acetylmuramic acid 6-phosphate etherase</fullName>
    </submittedName>
</protein>
<keyword evidence="4" id="KW-1185">Reference proteome</keyword>
<keyword evidence="1" id="KW-0119">Carbohydrate metabolism</keyword>
<dbReference type="Pfam" id="PF22645">
    <property type="entry name" value="GKRP_SIS_N"/>
    <property type="match status" value="1"/>
</dbReference>
<dbReference type="Proteomes" id="UP001501676">
    <property type="component" value="Unassembled WGS sequence"/>
</dbReference>
<dbReference type="RefSeq" id="WP_345726080.1">
    <property type="nucleotide sequence ID" value="NZ_BAAAYN010000002.1"/>
</dbReference>
<feature type="domain" description="SIS" evidence="2">
    <location>
        <begin position="45"/>
        <end position="208"/>
    </location>
</feature>
<evidence type="ECO:0000313" key="4">
    <source>
        <dbReference type="Proteomes" id="UP001501676"/>
    </source>
</evidence>
<dbReference type="PANTHER" id="PTHR10088">
    <property type="entry name" value="GLUCOKINASE REGULATORY PROTEIN"/>
    <property type="match status" value="1"/>
</dbReference>